<dbReference type="Proteomes" id="UP000441102">
    <property type="component" value="Unassembled WGS sequence"/>
</dbReference>
<feature type="signal peptide" evidence="1">
    <location>
        <begin position="1"/>
        <end position="19"/>
    </location>
</feature>
<comment type="caution">
    <text evidence="3">The sequence shown here is derived from an EMBL/GenBank/DDBJ whole genome shotgun (WGS) entry which is preliminary data.</text>
</comment>
<dbReference type="AlphaFoldDB" id="A0A011U7B9"/>
<gene>
    <name evidence="2" type="ORF">F9L06_15055</name>
    <name evidence="3" type="ORF">IH622_01090</name>
</gene>
<evidence type="ECO:0000313" key="2">
    <source>
        <dbReference type="EMBL" id="KAB2797612.1"/>
    </source>
</evidence>
<name>A0A011U7B9_BRUAN</name>
<dbReference type="PIRSF" id="PIRSF033535">
    <property type="entry name" value="UCP033535_plp"/>
    <property type="match status" value="1"/>
</dbReference>
<feature type="chain" id="PRO_5044051389" evidence="1">
    <location>
        <begin position="20"/>
        <end position="214"/>
    </location>
</feature>
<sequence length="214" mass="22932">MSVLKSASIILLACGVALSGCKIIKTPTAEEAAEARGDNFNPDRSVADIWDSKVKPFFAEKTATLDEVMQAANTDADAAGAKYGHREKQGNAPWTFAAKLEGTVVAAETKSRAAYVDVDSNGDGKADARVQIGPTVRGSAIRDSLSFVNFNEFRNQIDWAQFGKAFNTRVNDDVLSKLPREDLVGMKLKAEGAFPLPSKGQLPLVTPVSISLEK</sequence>
<proteinExistence type="predicted"/>
<dbReference type="RefSeq" id="WP_010661027.1">
    <property type="nucleotide sequence ID" value="NZ_CP044971.1"/>
</dbReference>
<protein>
    <submittedName>
        <fullName evidence="3">DUF2291 domain-containing protein</fullName>
    </submittedName>
</protein>
<evidence type="ECO:0000313" key="4">
    <source>
        <dbReference type="Proteomes" id="UP000441102"/>
    </source>
</evidence>
<evidence type="ECO:0000313" key="3">
    <source>
        <dbReference type="EMBL" id="MBE0559416.1"/>
    </source>
</evidence>
<evidence type="ECO:0000256" key="1">
    <source>
        <dbReference type="SAM" id="SignalP"/>
    </source>
</evidence>
<reference evidence="3" key="3">
    <citation type="submission" date="2020-10" db="EMBL/GenBank/DDBJ databases">
        <title>Enrichment of novel Verrucomicrobia, Bacteroidetes and Krumholzibacteria in an oxygen-limited, methane- and iron-fed bioreactor inoculated with Bothnian Sea sediments.</title>
        <authorList>
            <person name="Martins P.D."/>
            <person name="de Jong A."/>
            <person name="Lenstra W.K."/>
            <person name="van Helmond N.A.G.M."/>
            <person name="Slomp C.P."/>
            <person name="Jetten M.S.M."/>
            <person name="Welte C.U."/>
            <person name="Rasigraf O."/>
        </authorList>
    </citation>
    <scope>NUCLEOTIDE SEQUENCE</scope>
    <source>
        <strain evidence="3">MAG47</strain>
    </source>
</reference>
<dbReference type="EMBL" id="WBWX01000004">
    <property type="protein sequence ID" value="KAB2797612.1"/>
    <property type="molecule type" value="Genomic_DNA"/>
</dbReference>
<reference evidence="2 4" key="1">
    <citation type="submission" date="2019-09" db="EMBL/GenBank/DDBJ databases">
        <title>Taxonomic organization of the family Brucellaceae based on a phylogenomic approach.</title>
        <authorList>
            <person name="Leclercq S."/>
            <person name="Cloeckaert A."/>
            <person name="Zygmunt M.S."/>
        </authorList>
    </citation>
    <scope>NUCLEOTIDE SEQUENCE [LARGE SCALE GENOMIC DNA]</scope>
    <source>
        <strain evidence="2 4">CCUG 34461</strain>
    </source>
</reference>
<dbReference type="SUPFAM" id="SSF141318">
    <property type="entry name" value="TM0957-like"/>
    <property type="match status" value="1"/>
</dbReference>
<dbReference type="InterPro" id="IPR036215">
    <property type="entry name" value="TM0957-like_sf"/>
</dbReference>
<reference evidence="3" key="2">
    <citation type="submission" date="2020-09" db="EMBL/GenBank/DDBJ databases">
        <authorList>
            <person name="Dalcin Martins P."/>
        </authorList>
    </citation>
    <scope>NUCLEOTIDE SEQUENCE</scope>
    <source>
        <strain evidence="3">MAG47</strain>
    </source>
</reference>
<dbReference type="EMBL" id="JACZKO010000004">
    <property type="protein sequence ID" value="MBE0559416.1"/>
    <property type="molecule type" value="Genomic_DNA"/>
</dbReference>
<accession>A0A011U7B9</accession>
<evidence type="ECO:0000313" key="5">
    <source>
        <dbReference type="Proteomes" id="UP000642265"/>
    </source>
</evidence>
<organism evidence="3 5">
    <name type="scientific">Brucella anthropi</name>
    <name type="common">Ochrobactrum anthropi</name>
    <dbReference type="NCBI Taxonomy" id="529"/>
    <lineage>
        <taxon>Bacteria</taxon>
        <taxon>Pseudomonadati</taxon>
        <taxon>Pseudomonadota</taxon>
        <taxon>Alphaproteobacteria</taxon>
        <taxon>Hyphomicrobiales</taxon>
        <taxon>Brucellaceae</taxon>
        <taxon>Brucella/Ochrobactrum group</taxon>
        <taxon>Brucella</taxon>
    </lineage>
</organism>
<dbReference type="Proteomes" id="UP000642265">
    <property type="component" value="Unassembled WGS sequence"/>
</dbReference>
<dbReference type="GeneID" id="61315668"/>
<dbReference type="PROSITE" id="PS51257">
    <property type="entry name" value="PROKAR_LIPOPROTEIN"/>
    <property type="match status" value="1"/>
</dbReference>
<dbReference type="InterPro" id="IPR014582">
    <property type="entry name" value="UCP033535_lipo"/>
</dbReference>
<dbReference type="Pfam" id="PF10054">
    <property type="entry name" value="DUF2291"/>
    <property type="match status" value="1"/>
</dbReference>
<keyword evidence="1" id="KW-0732">Signal</keyword>